<protein>
    <submittedName>
        <fullName evidence="2">Uncharacterized protein</fullName>
    </submittedName>
</protein>
<name>A0AA39GC61_SARSR</name>
<keyword evidence="3" id="KW-1185">Reference proteome</keyword>
<sequence>MPHFSHNTICDQSATDPHAAPEFCARCKGLIVVVILEHLLASVKDDRNSPESRASHASAMAALTHDKPSLALLARQCWERIGLTSAAQLSLRTTIALGRDQVIPAIASRLVSVLDEMTMDEPGQTWQDIVAPALAGEEWTTHPEGAWAFVSSCSDHPPAASDHEPQSPDRPGSKAAVDHAQVKASATPAPKPTLPHGGEGTSHPLPPSPGTAHDTADPARSDGGAGGPGPLDQIQERTRQRHRQFRALQEWEEAKASGRLRRSPGYASFHLAYTELEEHKAGLLARIAAGDPGCMEAWDTAHGAVAQVLTDLDIIAAEPASEENK</sequence>
<dbReference type="Proteomes" id="UP001175261">
    <property type="component" value="Unassembled WGS sequence"/>
</dbReference>
<proteinExistence type="predicted"/>
<evidence type="ECO:0000256" key="1">
    <source>
        <dbReference type="SAM" id="MobiDB-lite"/>
    </source>
</evidence>
<dbReference type="AlphaFoldDB" id="A0AA39GC61"/>
<feature type="region of interest" description="Disordered" evidence="1">
    <location>
        <begin position="148"/>
        <end position="233"/>
    </location>
</feature>
<organism evidence="2 3">
    <name type="scientific">Sarocladium strictum</name>
    <name type="common">Black bundle disease fungus</name>
    <name type="synonym">Acremonium strictum</name>
    <dbReference type="NCBI Taxonomy" id="5046"/>
    <lineage>
        <taxon>Eukaryota</taxon>
        <taxon>Fungi</taxon>
        <taxon>Dikarya</taxon>
        <taxon>Ascomycota</taxon>
        <taxon>Pezizomycotina</taxon>
        <taxon>Sordariomycetes</taxon>
        <taxon>Hypocreomycetidae</taxon>
        <taxon>Hypocreales</taxon>
        <taxon>Sarocladiaceae</taxon>
        <taxon>Sarocladium</taxon>
    </lineage>
</organism>
<reference evidence="2" key="1">
    <citation type="submission" date="2022-10" db="EMBL/GenBank/DDBJ databases">
        <title>Determination and structural analysis of whole genome sequence of Sarocladium strictum F4-1.</title>
        <authorList>
            <person name="Hu L."/>
            <person name="Jiang Y."/>
        </authorList>
    </citation>
    <scope>NUCLEOTIDE SEQUENCE</scope>
    <source>
        <strain evidence="2">F4-1</strain>
    </source>
</reference>
<dbReference type="EMBL" id="JAPDFR010000008">
    <property type="protein sequence ID" value="KAK0384610.1"/>
    <property type="molecule type" value="Genomic_DNA"/>
</dbReference>
<comment type="caution">
    <text evidence="2">The sequence shown here is derived from an EMBL/GenBank/DDBJ whole genome shotgun (WGS) entry which is preliminary data.</text>
</comment>
<accession>A0AA39GC61</accession>
<gene>
    <name evidence="2" type="ORF">NLU13_8696</name>
</gene>
<evidence type="ECO:0000313" key="3">
    <source>
        <dbReference type="Proteomes" id="UP001175261"/>
    </source>
</evidence>
<evidence type="ECO:0000313" key="2">
    <source>
        <dbReference type="EMBL" id="KAK0384610.1"/>
    </source>
</evidence>